<dbReference type="RefSeq" id="WP_043443534.1">
    <property type="nucleotide sequence ID" value="NZ_CP009313.1"/>
</dbReference>
<dbReference type="HOGENOM" id="CLU_031538_0_0_11"/>
<evidence type="ECO:0000313" key="4">
    <source>
        <dbReference type="Proteomes" id="UP000031526"/>
    </source>
</evidence>
<organism evidence="2 4">
    <name type="scientific">Streptomyces nodosus</name>
    <dbReference type="NCBI Taxonomy" id="40318"/>
    <lineage>
        <taxon>Bacteria</taxon>
        <taxon>Bacillati</taxon>
        <taxon>Actinomycetota</taxon>
        <taxon>Actinomycetes</taxon>
        <taxon>Kitasatosporales</taxon>
        <taxon>Streptomycetaceae</taxon>
        <taxon>Streptomyces</taxon>
    </lineage>
</organism>
<protein>
    <submittedName>
        <fullName evidence="2">PEP-utilizing protein mobile subunit</fullName>
    </submittedName>
</protein>
<dbReference type="Proteomes" id="UP000031526">
    <property type="component" value="Chromosome"/>
</dbReference>
<proteinExistence type="predicted"/>
<gene>
    <name evidence="3" type="ORF">CP978_21755</name>
    <name evidence="2" type="ORF">SNOD_21425</name>
</gene>
<evidence type="ECO:0000259" key="1">
    <source>
        <dbReference type="Pfam" id="PF00391"/>
    </source>
</evidence>
<dbReference type="SUPFAM" id="SSF52009">
    <property type="entry name" value="Phosphohistidine domain"/>
    <property type="match status" value="1"/>
</dbReference>
<dbReference type="InterPro" id="IPR008279">
    <property type="entry name" value="PEP-util_enz_mobile_dom"/>
</dbReference>
<evidence type="ECO:0000313" key="3">
    <source>
        <dbReference type="EMBL" id="QEV40829.1"/>
    </source>
</evidence>
<dbReference type="KEGG" id="snq:CP978_21755"/>
<dbReference type="AlphaFoldDB" id="A0A0B5DGI0"/>
<accession>A0A0B5DGI0</accession>
<dbReference type="Pfam" id="PF00391">
    <property type="entry name" value="PEP-utilizers"/>
    <property type="match status" value="1"/>
</dbReference>
<dbReference type="EMBL" id="CP009313">
    <property type="protein sequence ID" value="AJE42314.1"/>
    <property type="molecule type" value="Genomic_DNA"/>
</dbReference>
<feature type="domain" description="PEP-utilising enzyme mobile" evidence="1">
    <location>
        <begin position="499"/>
        <end position="569"/>
    </location>
</feature>
<sequence>MSLVIPVDEYATDEWYPGFTPAFGHAPFVVEPFRTFSEQDEKRFWFLDFHCPRGLTPLGTTWLEDCYSWGTQLTAEQMPLPHSRGITQRMAGTHVYAAAIPVESRYEIEARSVRMERRLPGFLQGFQALWNRRVAEIDAGWRYFQGIDVERSSLSELGAMLAEARRYAQRAFEIHFEMMYPLLANHLGFTGMCTELGLDPHEVGTFLQGHDTKIMETDRELGRLAAAARDAGLGPLFAATEPERLAGTLAAEGGAATAWTSRLRDFLDVYGHRIEGVCDVALPSWIEDPAPVLGMVRTLLLKDTDHDFEAALRQAQIERDTAIDAARSRLTRREQEAFDAGLASVQAANFLRWQDDHSHYIDLRVSLPMRRAALGIAEKAGADRPDDTLFLFWPELDAVASGERAYGEFRSIVEVRRQYFAHWHERRASMPKVLGTVPEAVEDPILTEIFGLDEHFLRVVTATARAGDGTTLTGVPAAKGRATGVARVLSDAGDLHRLRPGEVLVCESTSPHWTPAFAAIAACVCDSGGMLSHAAIVGREYGVPTVTACGLATVLVEDGDRVEVDGGRGTVTVVRVGAPAGGSGS</sequence>
<dbReference type="Gene3D" id="3.50.30.10">
    <property type="entry name" value="Phosphohistidine domain"/>
    <property type="match status" value="1"/>
</dbReference>
<dbReference type="PANTHER" id="PTHR43615">
    <property type="entry name" value="PHOSPHOENOLPYRUVATE SYNTHASE-RELATED"/>
    <property type="match status" value="1"/>
</dbReference>
<evidence type="ECO:0000313" key="2">
    <source>
        <dbReference type="EMBL" id="AJE42314.1"/>
    </source>
</evidence>
<dbReference type="STRING" id="40318.SNOD_21425"/>
<dbReference type="InterPro" id="IPR036637">
    <property type="entry name" value="Phosphohistidine_dom_sf"/>
</dbReference>
<evidence type="ECO:0000313" key="5">
    <source>
        <dbReference type="Proteomes" id="UP000325763"/>
    </source>
</evidence>
<dbReference type="InterPro" id="IPR051549">
    <property type="entry name" value="PEP_Utilizing_Enz"/>
</dbReference>
<reference evidence="3 5" key="3">
    <citation type="submission" date="2017-09" db="EMBL/GenBank/DDBJ databases">
        <title>Streptomyces genome completion.</title>
        <authorList>
            <person name="Lee N."/>
            <person name="Cho B.-K."/>
        </authorList>
    </citation>
    <scope>NUCLEOTIDE SEQUENCE [LARGE SCALE GENOMIC DNA]</scope>
    <source>
        <strain evidence="3 5">ATCC 14899</strain>
    </source>
</reference>
<dbReference type="PANTHER" id="PTHR43615:SF1">
    <property type="entry name" value="PPDK_N DOMAIN-CONTAINING PROTEIN"/>
    <property type="match status" value="1"/>
</dbReference>
<reference evidence="2 4" key="2">
    <citation type="journal article" date="2016" name="Appl. Microbiol. Biotechnol.">
        <title>Exploiting the genome sequence of Streptomyces nodosus for enhanced antibiotic production.</title>
        <authorList>
            <person name="Sweeney P."/>
            <person name="Murphy C.D."/>
            <person name="Caffrey P."/>
        </authorList>
    </citation>
    <scope>NUCLEOTIDE SEQUENCE [LARGE SCALE GENOMIC DNA]</scope>
    <source>
        <strain evidence="2 4">ATCC 14899</strain>
    </source>
</reference>
<dbReference type="Proteomes" id="UP000325763">
    <property type="component" value="Chromosome"/>
</dbReference>
<dbReference type="EMBL" id="CP023747">
    <property type="protein sequence ID" value="QEV40829.1"/>
    <property type="molecule type" value="Genomic_DNA"/>
</dbReference>
<dbReference type="OrthoDB" id="9765468at2"/>
<dbReference type="GO" id="GO:0016772">
    <property type="term" value="F:transferase activity, transferring phosphorus-containing groups"/>
    <property type="evidence" value="ECO:0007669"/>
    <property type="project" value="InterPro"/>
</dbReference>
<name>A0A0B5DGI0_9ACTN</name>
<keyword evidence="4" id="KW-1185">Reference proteome</keyword>
<reference evidence="4" key="1">
    <citation type="submission" date="2014-09" db="EMBL/GenBank/DDBJ databases">
        <title>Sequence of the Streptomyces nodosus genome.</title>
        <authorList>
            <person name="Sweeney P."/>
            <person name="Stephens N."/>
            <person name="Murphy C."/>
            <person name="Caffrey P."/>
        </authorList>
    </citation>
    <scope>NUCLEOTIDE SEQUENCE [LARGE SCALE GENOMIC DNA]</scope>
    <source>
        <strain evidence="4">ATCC 14899</strain>
    </source>
</reference>